<dbReference type="RefSeq" id="WP_031053727.1">
    <property type="nucleotide sequence ID" value="NZ_JBHSPX010000004.1"/>
</dbReference>
<feature type="transmembrane region" description="Helical" evidence="1">
    <location>
        <begin position="100"/>
        <end position="119"/>
    </location>
</feature>
<feature type="transmembrane region" description="Helical" evidence="1">
    <location>
        <begin position="125"/>
        <end position="142"/>
    </location>
</feature>
<keyword evidence="1" id="KW-1133">Transmembrane helix</keyword>
<dbReference type="Proteomes" id="UP001596139">
    <property type="component" value="Unassembled WGS sequence"/>
</dbReference>
<name>A0ABW1MJ44_9ACTN</name>
<keyword evidence="4" id="KW-1185">Reference proteome</keyword>
<sequence length="150" mass="16016">MSQAAPHAAGPKSSRAHGPDNVWASSGTLFAGVLMLVSGVLGVLEGIAGIANDQAYVLTGNLAGDTYVYKFDTTAWGWIHLVLGIVVAATGFGLLKGARWARMAGIVLVSLYVIAHFMWLPYQPIWALVGIALGVFVIWSLCTDRERYIP</sequence>
<gene>
    <name evidence="3" type="ORF">ACFP4F_11710</name>
</gene>
<protein>
    <recommendedName>
        <fullName evidence="2">DUF7144 domain-containing protein</fullName>
    </recommendedName>
</protein>
<evidence type="ECO:0000259" key="2">
    <source>
        <dbReference type="Pfam" id="PF23636"/>
    </source>
</evidence>
<evidence type="ECO:0000313" key="4">
    <source>
        <dbReference type="Proteomes" id="UP001596139"/>
    </source>
</evidence>
<proteinExistence type="predicted"/>
<feature type="transmembrane region" description="Helical" evidence="1">
    <location>
        <begin position="21"/>
        <end position="44"/>
    </location>
</feature>
<feature type="transmembrane region" description="Helical" evidence="1">
    <location>
        <begin position="75"/>
        <end position="95"/>
    </location>
</feature>
<evidence type="ECO:0000256" key="1">
    <source>
        <dbReference type="SAM" id="Phobius"/>
    </source>
</evidence>
<keyword evidence="1" id="KW-0812">Transmembrane</keyword>
<evidence type="ECO:0000313" key="3">
    <source>
        <dbReference type="EMBL" id="MFC6063218.1"/>
    </source>
</evidence>
<feature type="domain" description="DUF7144" evidence="2">
    <location>
        <begin position="28"/>
        <end position="145"/>
    </location>
</feature>
<keyword evidence="1" id="KW-0472">Membrane</keyword>
<reference evidence="4" key="1">
    <citation type="journal article" date="2019" name="Int. J. Syst. Evol. Microbiol.">
        <title>The Global Catalogue of Microorganisms (GCM) 10K type strain sequencing project: providing services to taxonomists for standard genome sequencing and annotation.</title>
        <authorList>
            <consortium name="The Broad Institute Genomics Platform"/>
            <consortium name="The Broad Institute Genome Sequencing Center for Infectious Disease"/>
            <person name="Wu L."/>
            <person name="Ma J."/>
        </authorList>
    </citation>
    <scope>NUCLEOTIDE SEQUENCE [LARGE SCALE GENOMIC DNA]</scope>
    <source>
        <strain evidence="4">CGMCC 1.15180</strain>
    </source>
</reference>
<organism evidence="3 4">
    <name type="scientific">Streptomyces ochraceiscleroticus</name>
    <dbReference type="NCBI Taxonomy" id="47761"/>
    <lineage>
        <taxon>Bacteria</taxon>
        <taxon>Bacillati</taxon>
        <taxon>Actinomycetota</taxon>
        <taxon>Actinomycetes</taxon>
        <taxon>Kitasatosporales</taxon>
        <taxon>Streptomycetaceae</taxon>
        <taxon>Streptomyces</taxon>
    </lineage>
</organism>
<dbReference type="EMBL" id="JBHSPX010000004">
    <property type="protein sequence ID" value="MFC6063218.1"/>
    <property type="molecule type" value="Genomic_DNA"/>
</dbReference>
<dbReference type="Pfam" id="PF23636">
    <property type="entry name" value="DUF7144"/>
    <property type="match status" value="1"/>
</dbReference>
<dbReference type="InterPro" id="IPR055568">
    <property type="entry name" value="DUF7144"/>
</dbReference>
<comment type="caution">
    <text evidence="3">The sequence shown here is derived from an EMBL/GenBank/DDBJ whole genome shotgun (WGS) entry which is preliminary data.</text>
</comment>
<accession>A0ABW1MJ44</accession>